<feature type="domain" description="Bifunctional inhibitor/plant lipid transfer protein/seed storage helical" evidence="3">
    <location>
        <begin position="104"/>
        <end position="185"/>
    </location>
</feature>
<dbReference type="STRING" id="337451.A0A3S3NZH6"/>
<protein>
    <submittedName>
        <fullName evidence="4">Proline-rich-like protein</fullName>
    </submittedName>
</protein>
<dbReference type="CDD" id="cd01958">
    <property type="entry name" value="HPS_like"/>
    <property type="match status" value="1"/>
</dbReference>
<feature type="chain" id="PRO_5018642479" evidence="2">
    <location>
        <begin position="25"/>
        <end position="189"/>
    </location>
</feature>
<dbReference type="PANTHER" id="PTHR31731">
    <property type="match status" value="1"/>
</dbReference>
<keyword evidence="5" id="KW-1185">Reference proteome</keyword>
<keyword evidence="2" id="KW-0732">Signal</keyword>
<evidence type="ECO:0000313" key="5">
    <source>
        <dbReference type="Proteomes" id="UP000283530"/>
    </source>
</evidence>
<dbReference type="SMART" id="SM00499">
    <property type="entry name" value="AAI"/>
    <property type="match status" value="1"/>
</dbReference>
<evidence type="ECO:0000256" key="1">
    <source>
        <dbReference type="SAM" id="MobiDB-lite"/>
    </source>
</evidence>
<feature type="region of interest" description="Disordered" evidence="1">
    <location>
        <begin position="32"/>
        <end position="104"/>
    </location>
</feature>
<dbReference type="InterPro" id="IPR016140">
    <property type="entry name" value="Bifunc_inhib/LTP/seed_store"/>
</dbReference>
<evidence type="ECO:0000259" key="3">
    <source>
        <dbReference type="SMART" id="SM00499"/>
    </source>
</evidence>
<evidence type="ECO:0000256" key="2">
    <source>
        <dbReference type="SAM" id="SignalP"/>
    </source>
</evidence>
<dbReference type="SUPFAM" id="SSF47699">
    <property type="entry name" value="Bifunctional inhibitor/lipid-transfer protein/seed storage 2S albumin"/>
    <property type="match status" value="1"/>
</dbReference>
<evidence type="ECO:0000313" key="4">
    <source>
        <dbReference type="EMBL" id="RWR89823.1"/>
    </source>
</evidence>
<comment type="caution">
    <text evidence="4">The sequence shown here is derived from an EMBL/GenBank/DDBJ whole genome shotgun (WGS) entry which is preliminary data.</text>
</comment>
<accession>A0A3S3NZH6</accession>
<dbReference type="AlphaFoldDB" id="A0A3S3NZH6"/>
<dbReference type="InterPro" id="IPR051636">
    <property type="entry name" value="Plant_LTP/defense-related"/>
</dbReference>
<dbReference type="Gene3D" id="1.10.110.10">
    <property type="entry name" value="Plant lipid-transfer and hydrophobic proteins"/>
    <property type="match status" value="1"/>
</dbReference>
<sequence length="189" mass="18992">MVGSTVTAAFLLIAVLALPAMSNACGYCNQPPKTTHPPVFRRPPRSSSSPYTRPPVVIVPPVIINPPATNQPPPAAGGSGNAPPSGGGGGVPSTNPSPSSSEKCPADTLKLGLCVDALGGLVHAGLGDPVVNTCCPVIGGLLELEAAVCLCTTLRIKLLNLNIVIPLTIQALISCGKNLPPAFVCPPPS</sequence>
<dbReference type="Proteomes" id="UP000283530">
    <property type="component" value="Unassembled WGS sequence"/>
</dbReference>
<dbReference type="Pfam" id="PF14547">
    <property type="entry name" value="Hydrophob_seed"/>
    <property type="match status" value="1"/>
</dbReference>
<dbReference type="EMBL" id="QPKB01000007">
    <property type="protein sequence ID" value="RWR89823.1"/>
    <property type="molecule type" value="Genomic_DNA"/>
</dbReference>
<gene>
    <name evidence="4" type="ORF">CKAN_01889400</name>
</gene>
<dbReference type="InterPro" id="IPR027923">
    <property type="entry name" value="Hydrophob_seed_dom"/>
</dbReference>
<dbReference type="InterPro" id="IPR036312">
    <property type="entry name" value="Bifun_inhib/LTP/seed_sf"/>
</dbReference>
<feature type="signal peptide" evidence="2">
    <location>
        <begin position="1"/>
        <end position="24"/>
    </location>
</feature>
<proteinExistence type="predicted"/>
<dbReference type="OrthoDB" id="1935738at2759"/>
<name>A0A3S3NZH6_9MAGN</name>
<feature type="compositionally biased region" description="Low complexity" evidence="1">
    <location>
        <begin position="45"/>
        <end position="68"/>
    </location>
</feature>
<feature type="compositionally biased region" description="Low complexity" evidence="1">
    <location>
        <begin position="92"/>
        <end position="101"/>
    </location>
</feature>
<organism evidence="4 5">
    <name type="scientific">Cinnamomum micranthum f. kanehirae</name>
    <dbReference type="NCBI Taxonomy" id="337451"/>
    <lineage>
        <taxon>Eukaryota</taxon>
        <taxon>Viridiplantae</taxon>
        <taxon>Streptophyta</taxon>
        <taxon>Embryophyta</taxon>
        <taxon>Tracheophyta</taxon>
        <taxon>Spermatophyta</taxon>
        <taxon>Magnoliopsida</taxon>
        <taxon>Magnoliidae</taxon>
        <taxon>Laurales</taxon>
        <taxon>Lauraceae</taxon>
        <taxon>Cinnamomum</taxon>
    </lineage>
</organism>
<feature type="compositionally biased region" description="Gly residues" evidence="1">
    <location>
        <begin position="77"/>
        <end position="91"/>
    </location>
</feature>
<reference evidence="4 5" key="1">
    <citation type="journal article" date="2019" name="Nat. Plants">
        <title>Stout camphor tree genome fills gaps in understanding of flowering plant genome evolution.</title>
        <authorList>
            <person name="Chaw S.M."/>
            <person name="Liu Y.C."/>
            <person name="Wu Y.W."/>
            <person name="Wang H.Y."/>
            <person name="Lin C.I."/>
            <person name="Wu C.S."/>
            <person name="Ke H.M."/>
            <person name="Chang L.Y."/>
            <person name="Hsu C.Y."/>
            <person name="Yang H.T."/>
            <person name="Sudianto E."/>
            <person name="Hsu M.H."/>
            <person name="Wu K.P."/>
            <person name="Wang L.N."/>
            <person name="Leebens-Mack J.H."/>
            <person name="Tsai I.J."/>
        </authorList>
    </citation>
    <scope>NUCLEOTIDE SEQUENCE [LARGE SCALE GENOMIC DNA]</scope>
    <source>
        <strain evidence="5">cv. Chaw 1501</strain>
        <tissue evidence="4">Young leaves</tissue>
    </source>
</reference>